<keyword evidence="4 10" id="KW-0808">Transferase</keyword>
<dbReference type="EC" id="2.7.1.148" evidence="2 10"/>
<dbReference type="RefSeq" id="WP_183188850.1">
    <property type="nucleotide sequence ID" value="NZ_JACICD010000002.1"/>
</dbReference>
<dbReference type="Gene3D" id="3.30.230.10">
    <property type="match status" value="1"/>
</dbReference>
<evidence type="ECO:0000256" key="1">
    <source>
        <dbReference type="ARBA" id="ARBA00009684"/>
    </source>
</evidence>
<evidence type="ECO:0000256" key="9">
    <source>
        <dbReference type="ARBA" id="ARBA00032554"/>
    </source>
</evidence>
<comment type="catalytic activity">
    <reaction evidence="10">
        <text>4-CDP-2-C-methyl-D-erythritol + ATP = 4-CDP-2-C-methyl-D-erythritol 2-phosphate + ADP + H(+)</text>
        <dbReference type="Rhea" id="RHEA:18437"/>
        <dbReference type="ChEBI" id="CHEBI:15378"/>
        <dbReference type="ChEBI" id="CHEBI:30616"/>
        <dbReference type="ChEBI" id="CHEBI:57823"/>
        <dbReference type="ChEBI" id="CHEBI:57919"/>
        <dbReference type="ChEBI" id="CHEBI:456216"/>
        <dbReference type="EC" id="2.7.1.148"/>
    </reaction>
</comment>
<keyword evidence="8 10" id="KW-0414">Isoprene biosynthesis</keyword>
<dbReference type="NCBIfam" id="NF011202">
    <property type="entry name" value="PRK14608.1"/>
    <property type="match status" value="1"/>
</dbReference>
<comment type="similarity">
    <text evidence="1 10">Belongs to the GHMP kinase family. IspE subfamily.</text>
</comment>
<dbReference type="InterPro" id="IPR020568">
    <property type="entry name" value="Ribosomal_Su5_D2-typ_SF"/>
</dbReference>
<dbReference type="Gene3D" id="3.30.70.890">
    <property type="entry name" value="GHMP kinase, C-terminal domain"/>
    <property type="match status" value="1"/>
</dbReference>
<dbReference type="PIRSF" id="PIRSF010376">
    <property type="entry name" value="IspE"/>
    <property type="match status" value="1"/>
</dbReference>
<evidence type="ECO:0000256" key="4">
    <source>
        <dbReference type="ARBA" id="ARBA00022679"/>
    </source>
</evidence>
<dbReference type="GO" id="GO:0016114">
    <property type="term" value="P:terpenoid biosynthetic process"/>
    <property type="evidence" value="ECO:0007669"/>
    <property type="project" value="InterPro"/>
</dbReference>
<dbReference type="InterPro" id="IPR013750">
    <property type="entry name" value="GHMP_kinase_C_dom"/>
</dbReference>
<keyword evidence="7 10" id="KW-0067">ATP-binding</keyword>
<keyword evidence="6 10" id="KW-0418">Kinase</keyword>
<feature type="domain" description="GHMP kinase N-terminal" evidence="11">
    <location>
        <begin position="78"/>
        <end position="155"/>
    </location>
</feature>
<dbReference type="UniPathway" id="UPA00056">
    <property type="reaction ID" value="UER00094"/>
</dbReference>
<evidence type="ECO:0000256" key="5">
    <source>
        <dbReference type="ARBA" id="ARBA00022741"/>
    </source>
</evidence>
<dbReference type="InterPro" id="IPR036554">
    <property type="entry name" value="GHMP_kinase_C_sf"/>
</dbReference>
<evidence type="ECO:0000313" key="13">
    <source>
        <dbReference type="EMBL" id="MBB3770670.1"/>
    </source>
</evidence>
<reference evidence="13 14" key="1">
    <citation type="submission" date="2020-08" db="EMBL/GenBank/DDBJ databases">
        <title>Genomic Encyclopedia of Type Strains, Phase IV (KMG-IV): sequencing the most valuable type-strain genomes for metagenomic binning, comparative biology and taxonomic classification.</title>
        <authorList>
            <person name="Goeker M."/>
        </authorList>
    </citation>
    <scope>NUCLEOTIDE SEQUENCE [LARGE SCALE GENOMIC DNA]</scope>
    <source>
        <strain evidence="13 14">DSM 5895</strain>
    </source>
</reference>
<gene>
    <name evidence="10" type="primary">ispE</name>
    <name evidence="13" type="ORF">FHS55_001265</name>
</gene>
<organism evidence="13 14">
    <name type="scientific">Ancylobacter tetraedralis</name>
    <dbReference type="NCBI Taxonomy" id="217068"/>
    <lineage>
        <taxon>Bacteria</taxon>
        <taxon>Pseudomonadati</taxon>
        <taxon>Pseudomonadota</taxon>
        <taxon>Alphaproteobacteria</taxon>
        <taxon>Hyphomicrobiales</taxon>
        <taxon>Xanthobacteraceae</taxon>
        <taxon>Ancylobacter</taxon>
    </lineage>
</organism>
<dbReference type="PANTHER" id="PTHR43527:SF2">
    <property type="entry name" value="4-DIPHOSPHOCYTIDYL-2-C-METHYL-D-ERYTHRITOL KINASE, CHLOROPLASTIC"/>
    <property type="match status" value="1"/>
</dbReference>
<evidence type="ECO:0000256" key="3">
    <source>
        <dbReference type="ARBA" id="ARBA00017473"/>
    </source>
</evidence>
<evidence type="ECO:0000259" key="12">
    <source>
        <dbReference type="Pfam" id="PF08544"/>
    </source>
</evidence>
<dbReference type="GO" id="GO:0019288">
    <property type="term" value="P:isopentenyl diphosphate biosynthetic process, methylerythritol 4-phosphate pathway"/>
    <property type="evidence" value="ECO:0007669"/>
    <property type="project" value="UniProtKB-UniRule"/>
</dbReference>
<name>A0A839Z7J0_9HYPH</name>
<dbReference type="EMBL" id="JACICD010000002">
    <property type="protein sequence ID" value="MBB3770670.1"/>
    <property type="molecule type" value="Genomic_DNA"/>
</dbReference>
<dbReference type="SUPFAM" id="SSF54211">
    <property type="entry name" value="Ribosomal protein S5 domain 2-like"/>
    <property type="match status" value="1"/>
</dbReference>
<feature type="binding site" evidence="10">
    <location>
        <begin position="106"/>
        <end position="116"/>
    </location>
    <ligand>
        <name>ATP</name>
        <dbReference type="ChEBI" id="CHEBI:30616"/>
    </ligand>
</feature>
<dbReference type="Proteomes" id="UP000533469">
    <property type="component" value="Unassembled WGS sequence"/>
</dbReference>
<dbReference type="GO" id="GO:0005524">
    <property type="term" value="F:ATP binding"/>
    <property type="evidence" value="ECO:0007669"/>
    <property type="project" value="UniProtKB-UniRule"/>
</dbReference>
<comment type="caution">
    <text evidence="13">The sequence shown here is derived from an EMBL/GenBank/DDBJ whole genome shotgun (WGS) entry which is preliminary data.</text>
</comment>
<evidence type="ECO:0000256" key="6">
    <source>
        <dbReference type="ARBA" id="ARBA00022777"/>
    </source>
</evidence>
<evidence type="ECO:0000256" key="8">
    <source>
        <dbReference type="ARBA" id="ARBA00023229"/>
    </source>
</evidence>
<dbReference type="InterPro" id="IPR014721">
    <property type="entry name" value="Ribsml_uS5_D2-typ_fold_subgr"/>
</dbReference>
<feature type="active site" evidence="10">
    <location>
        <position position="21"/>
    </location>
</feature>
<evidence type="ECO:0000256" key="2">
    <source>
        <dbReference type="ARBA" id="ARBA00012052"/>
    </source>
</evidence>
<evidence type="ECO:0000256" key="10">
    <source>
        <dbReference type="HAMAP-Rule" id="MF_00061"/>
    </source>
</evidence>
<dbReference type="InterPro" id="IPR006204">
    <property type="entry name" value="GHMP_kinase_N_dom"/>
</dbReference>
<proteinExistence type="inferred from homology"/>
<keyword evidence="5 10" id="KW-0547">Nucleotide-binding</keyword>
<dbReference type="SUPFAM" id="SSF55060">
    <property type="entry name" value="GHMP Kinase, C-terminal domain"/>
    <property type="match status" value="1"/>
</dbReference>
<evidence type="ECO:0000259" key="11">
    <source>
        <dbReference type="Pfam" id="PF00288"/>
    </source>
</evidence>
<dbReference type="AlphaFoldDB" id="A0A839Z7J0"/>
<feature type="domain" description="GHMP kinase C-terminal" evidence="12">
    <location>
        <begin position="224"/>
        <end position="285"/>
    </location>
</feature>
<sequence length="297" mass="30752">MPESRPPRVESPVLTERAPAKVNLSLRVLGRRADGYHELSSVVAFAGAGDRLTLQPGDELALDLAGPGAGTLAADPDNLVLRAARDLVARIPGLVTGRFTLDKRLPVAAGIGGGSADAAAALRLLARANGLPRGDARLFAAALATGSDVPACLYSRSCRMAGRGEAITPLALPRFGALLVNPRVPVPTPDVFRALALTPGTTLAAARPVPAFVAQGPALAWLMDEPNDLEPPARRLAPVLDDVASALRATPEVRLVRMSGSGATMFALYPDCRAAARAGKQVAAAHPGWWVKSTILG</sequence>
<dbReference type="HAMAP" id="MF_00061">
    <property type="entry name" value="IspE"/>
    <property type="match status" value="1"/>
</dbReference>
<dbReference type="GO" id="GO:0050515">
    <property type="term" value="F:4-(cytidine 5'-diphospho)-2-C-methyl-D-erythritol kinase activity"/>
    <property type="evidence" value="ECO:0007669"/>
    <property type="project" value="UniProtKB-UniRule"/>
</dbReference>
<dbReference type="InterPro" id="IPR004424">
    <property type="entry name" value="IspE"/>
</dbReference>
<evidence type="ECO:0000256" key="7">
    <source>
        <dbReference type="ARBA" id="ARBA00022840"/>
    </source>
</evidence>
<evidence type="ECO:0000313" key="14">
    <source>
        <dbReference type="Proteomes" id="UP000533469"/>
    </source>
</evidence>
<protein>
    <recommendedName>
        <fullName evidence="3 10">4-diphosphocytidyl-2-C-methyl-D-erythritol kinase</fullName>
        <shortName evidence="10">CMK</shortName>
        <ecNumber evidence="2 10">2.7.1.148</ecNumber>
    </recommendedName>
    <alternativeName>
        <fullName evidence="9 10">4-(cytidine-5'-diphospho)-2-C-methyl-D-erythritol kinase</fullName>
    </alternativeName>
</protein>
<dbReference type="Pfam" id="PF00288">
    <property type="entry name" value="GHMP_kinases_N"/>
    <property type="match status" value="1"/>
</dbReference>
<keyword evidence="14" id="KW-1185">Reference proteome</keyword>
<dbReference type="Pfam" id="PF08544">
    <property type="entry name" value="GHMP_kinases_C"/>
    <property type="match status" value="1"/>
</dbReference>
<comment type="function">
    <text evidence="10">Catalyzes the phosphorylation of the position 2 hydroxy group of 4-diphosphocytidyl-2C-methyl-D-erythritol.</text>
</comment>
<accession>A0A839Z7J0</accession>
<feature type="active site" evidence="10">
    <location>
        <position position="148"/>
    </location>
</feature>
<dbReference type="PANTHER" id="PTHR43527">
    <property type="entry name" value="4-DIPHOSPHOCYTIDYL-2-C-METHYL-D-ERYTHRITOL KINASE, CHLOROPLASTIC"/>
    <property type="match status" value="1"/>
</dbReference>
<comment type="pathway">
    <text evidence="10">Isoprenoid biosynthesis; isopentenyl diphosphate biosynthesis via DXP pathway; isopentenyl diphosphate from 1-deoxy-D-xylulose 5-phosphate: step 3/6.</text>
</comment>